<sequence>MPSGSRLVLRADGNAQIGLGHVVRLLALADMVRAEFAVCWFAIQQPTSAIRDMITSAGMHLWELPAQEYEAEAPVLMGQLQPTDVVVLDGYRFATAYQATVRQSGCRVAVVDDLRAWAMAADLVINHAPGVTPHDYQALSTTRFCLGPAFSLLRSEFRQRARWPQVVPHVTAVALCFGGADPQQLTVRCLTALLQLPQLRRISVVIGSAFAHEAALQPLIADHPTVQISVRRNLGSAEMAALFQAHDVVVCPASTVLLEALVLGCAAVTGYYVDNQRYLAAYVHEHRQAYSVGDFAQLPPEQLKEAMASGLRFHETILREPYAPVLATEELRREFQRLASR</sequence>
<evidence type="ECO:0000313" key="2">
    <source>
        <dbReference type="Proteomes" id="UP000326380"/>
    </source>
</evidence>
<dbReference type="EMBL" id="VTWU01000001">
    <property type="protein sequence ID" value="KAA9339462.1"/>
    <property type="molecule type" value="Genomic_DNA"/>
</dbReference>
<dbReference type="AlphaFoldDB" id="A0A7L4ZZ74"/>
<dbReference type="EC" id="3.6.1.57" evidence="1"/>
<name>A0A7L4ZZ74_9BACT</name>
<comment type="caution">
    <text evidence="1">The sequence shown here is derived from an EMBL/GenBank/DDBJ whole genome shotgun (WGS) entry which is preliminary data.</text>
</comment>
<keyword evidence="1" id="KW-0378">Hydrolase</keyword>
<proteinExistence type="predicted"/>
<dbReference type="SUPFAM" id="SSF53756">
    <property type="entry name" value="UDP-Glycosyltransferase/glycogen phosphorylase"/>
    <property type="match status" value="1"/>
</dbReference>
<gene>
    <name evidence="1" type="primary">pseG</name>
    <name evidence="1" type="ORF">F0P96_02245</name>
</gene>
<reference evidence="1 2" key="1">
    <citation type="submission" date="2019-09" db="EMBL/GenBank/DDBJ databases">
        <title>Genome sequence of Hymenobacter sp. M3.</title>
        <authorList>
            <person name="Srinivasan S."/>
        </authorList>
    </citation>
    <scope>NUCLEOTIDE SEQUENCE [LARGE SCALE GENOMIC DNA]</scope>
    <source>
        <strain evidence="1 2">M3</strain>
    </source>
</reference>
<dbReference type="RefSeq" id="WP_151077110.1">
    <property type="nucleotide sequence ID" value="NZ_CP047647.1"/>
</dbReference>
<evidence type="ECO:0000313" key="1">
    <source>
        <dbReference type="EMBL" id="KAA9339462.1"/>
    </source>
</evidence>
<dbReference type="InterPro" id="IPR020023">
    <property type="entry name" value="PseG"/>
</dbReference>
<protein>
    <submittedName>
        <fullName evidence="1">UDP-2,4-diacetamido-2,4, 6-trideoxy-beta-L-altropyranose hydrolase</fullName>
        <ecNumber evidence="1">3.6.1.57</ecNumber>
    </submittedName>
</protein>
<dbReference type="NCBIfam" id="TIGR03590">
    <property type="entry name" value="PseG"/>
    <property type="match status" value="1"/>
</dbReference>
<dbReference type="Proteomes" id="UP000326380">
    <property type="component" value="Unassembled WGS sequence"/>
</dbReference>
<keyword evidence="2" id="KW-1185">Reference proteome</keyword>
<dbReference type="GO" id="GO:0016787">
    <property type="term" value="F:hydrolase activity"/>
    <property type="evidence" value="ECO:0007669"/>
    <property type="project" value="UniProtKB-KW"/>
</dbReference>
<dbReference type="Gene3D" id="3.40.50.11190">
    <property type="match status" value="1"/>
</dbReference>
<dbReference type="Gene3D" id="3.40.50.2000">
    <property type="entry name" value="Glycogen Phosphorylase B"/>
    <property type="match status" value="1"/>
</dbReference>
<accession>A0A7L4ZZ74</accession>
<organism evidence="1 2">
    <name type="scientific">Hymenobacter busanensis</name>
    <dbReference type="NCBI Taxonomy" id="2607656"/>
    <lineage>
        <taxon>Bacteria</taxon>
        <taxon>Pseudomonadati</taxon>
        <taxon>Bacteroidota</taxon>
        <taxon>Cytophagia</taxon>
        <taxon>Cytophagales</taxon>
        <taxon>Hymenobacteraceae</taxon>
        <taxon>Hymenobacter</taxon>
    </lineage>
</organism>